<accession>A0ABM6S7E7</accession>
<dbReference type="SUPFAM" id="SSF48150">
    <property type="entry name" value="DNA-glycosylase"/>
    <property type="match status" value="1"/>
</dbReference>
<name>A0ABM6S7E7_9VIBR</name>
<dbReference type="InterPro" id="IPR011257">
    <property type="entry name" value="DNA_glycosylase"/>
</dbReference>
<sequence>MNKKSIKLAEFVKNLTDFEFVSELDGNYGNMGATIIDGILQAGINYNSTVKPRVTKFLTEYPECKTTSQFIDLYNTVTLSELINWKQSSKTVRIETLSEFLKSNDVETIEDFSSWLADDSNLELLKKLPGVKCKTADYFRILTGHETNAIDRHLINFIKLSGSQVSSYKEAHNIVSETSEILGIKESLFDHSIWKYMSSKA</sequence>
<proteinExistence type="predicted"/>
<organism evidence="1 2">
    <name type="scientific">Vibrio diabolicus</name>
    <dbReference type="NCBI Taxonomy" id="50719"/>
    <lineage>
        <taxon>Bacteria</taxon>
        <taxon>Pseudomonadati</taxon>
        <taxon>Pseudomonadota</taxon>
        <taxon>Gammaproteobacteria</taxon>
        <taxon>Vibrionales</taxon>
        <taxon>Vibrionaceae</taxon>
        <taxon>Vibrio</taxon>
        <taxon>Vibrio diabolicus subgroup</taxon>
    </lineage>
</organism>
<protein>
    <submittedName>
        <fullName evidence="1">Uncharacterized protein</fullName>
    </submittedName>
</protein>
<evidence type="ECO:0000313" key="1">
    <source>
        <dbReference type="EMBL" id="AVH25878.1"/>
    </source>
</evidence>
<dbReference type="Proteomes" id="UP000237665">
    <property type="component" value="Chromosome 1"/>
</dbReference>
<evidence type="ECO:0000313" key="2">
    <source>
        <dbReference type="Proteomes" id="UP000237665"/>
    </source>
</evidence>
<keyword evidence="2" id="KW-1185">Reference proteome</keyword>
<gene>
    <name evidence="1" type="ORF">AL468_00960</name>
</gene>
<dbReference type="RefSeq" id="WP_104973996.1">
    <property type="nucleotide sequence ID" value="NZ_CP014134.1"/>
</dbReference>
<reference evidence="2" key="1">
    <citation type="submission" date="2017-12" db="EMBL/GenBank/DDBJ databases">
        <title>FDA dAtabase for Regulatory Grade micrObial Sequences (FDA-ARGOS): Supporting development and validation of Infectious Disease Dx tests.</title>
        <authorList>
            <person name="Hoffmann M."/>
            <person name="Allard M."/>
            <person name="Evans P."/>
            <person name="Brown E."/>
            <person name="Tallon L.J."/>
            <person name="Sadzewicz L."/>
            <person name="Sengamalay N."/>
            <person name="Ott S."/>
            <person name="Godinez A."/>
            <person name="Nagaraj S."/>
            <person name="Vavikolanu K."/>
            <person name="Aluvathingal J."/>
            <person name="Nadendla S."/>
            <person name="Hobson J."/>
            <person name="Sichtig H."/>
        </authorList>
    </citation>
    <scope>NUCLEOTIDE SEQUENCE [LARGE SCALE GENOMIC DNA]</scope>
    <source>
        <strain evidence="2">LMG 3418</strain>
    </source>
</reference>
<dbReference type="EMBL" id="CP014134">
    <property type="protein sequence ID" value="AVH25878.1"/>
    <property type="molecule type" value="Genomic_DNA"/>
</dbReference>